<sequence length="102" mass="12025">MRSLQDALYNWLTIKVVADARKEDVSAKETTQLFYEILTEEHGLSNINIKKDDTMYFVTYEIDQTVKQSRFPIELIDVMIEQMEAEPEKYVNYPEEEEGPNN</sequence>
<proteinExistence type="predicted"/>
<dbReference type="Proteomes" id="UP001597214">
    <property type="component" value="Unassembled WGS sequence"/>
</dbReference>
<comment type="caution">
    <text evidence="1">The sequence shown here is derived from an EMBL/GenBank/DDBJ whole genome shotgun (WGS) entry which is preliminary data.</text>
</comment>
<dbReference type="EMBL" id="JBHUEM010000003">
    <property type="protein sequence ID" value="MFD1735664.1"/>
    <property type="molecule type" value="Genomic_DNA"/>
</dbReference>
<dbReference type="RefSeq" id="WP_377926769.1">
    <property type="nucleotide sequence ID" value="NZ_JBHUEM010000003.1"/>
</dbReference>
<protein>
    <submittedName>
        <fullName evidence="1">Uncharacterized protein</fullName>
    </submittedName>
</protein>
<organism evidence="1 2">
    <name type="scientific">Bacillus salitolerans</name>
    <dbReference type="NCBI Taxonomy" id="1437434"/>
    <lineage>
        <taxon>Bacteria</taxon>
        <taxon>Bacillati</taxon>
        <taxon>Bacillota</taxon>
        <taxon>Bacilli</taxon>
        <taxon>Bacillales</taxon>
        <taxon>Bacillaceae</taxon>
        <taxon>Bacillus</taxon>
    </lineage>
</organism>
<keyword evidence="2" id="KW-1185">Reference proteome</keyword>
<gene>
    <name evidence="1" type="ORF">ACFSCX_03715</name>
</gene>
<evidence type="ECO:0000313" key="1">
    <source>
        <dbReference type="EMBL" id="MFD1735664.1"/>
    </source>
</evidence>
<reference evidence="2" key="1">
    <citation type="journal article" date="2019" name="Int. J. Syst. Evol. Microbiol.">
        <title>The Global Catalogue of Microorganisms (GCM) 10K type strain sequencing project: providing services to taxonomists for standard genome sequencing and annotation.</title>
        <authorList>
            <consortium name="The Broad Institute Genomics Platform"/>
            <consortium name="The Broad Institute Genome Sequencing Center for Infectious Disease"/>
            <person name="Wu L."/>
            <person name="Ma J."/>
        </authorList>
    </citation>
    <scope>NUCLEOTIDE SEQUENCE [LARGE SCALE GENOMIC DNA]</scope>
    <source>
        <strain evidence="2">CCUG 49339</strain>
    </source>
</reference>
<evidence type="ECO:0000313" key="2">
    <source>
        <dbReference type="Proteomes" id="UP001597214"/>
    </source>
</evidence>
<accession>A0ABW4LKJ8</accession>
<name>A0ABW4LKJ8_9BACI</name>